<dbReference type="AlphaFoldDB" id="A0A2P6RXN2"/>
<proteinExistence type="predicted"/>
<name>A0A2P6RXN2_ROSCH</name>
<protein>
    <submittedName>
        <fullName evidence="1">Uncharacterized protein</fullName>
    </submittedName>
</protein>
<evidence type="ECO:0000313" key="1">
    <source>
        <dbReference type="EMBL" id="PRQ51193.1"/>
    </source>
</evidence>
<accession>A0A2P6RXN2</accession>
<dbReference type="Gramene" id="PRQ51193">
    <property type="protein sequence ID" value="PRQ51193"/>
    <property type="gene ID" value="RchiOBHm_Chr2g0141671"/>
</dbReference>
<dbReference type="EMBL" id="PDCK01000040">
    <property type="protein sequence ID" value="PRQ51193.1"/>
    <property type="molecule type" value="Genomic_DNA"/>
</dbReference>
<keyword evidence="2" id="KW-1185">Reference proteome</keyword>
<reference evidence="1 2" key="1">
    <citation type="journal article" date="2018" name="Nat. Genet.">
        <title>The Rosa genome provides new insights in the design of modern roses.</title>
        <authorList>
            <person name="Bendahmane M."/>
        </authorList>
    </citation>
    <scope>NUCLEOTIDE SEQUENCE [LARGE SCALE GENOMIC DNA]</scope>
    <source>
        <strain evidence="2">cv. Old Blush</strain>
    </source>
</reference>
<organism evidence="1 2">
    <name type="scientific">Rosa chinensis</name>
    <name type="common">China rose</name>
    <dbReference type="NCBI Taxonomy" id="74649"/>
    <lineage>
        <taxon>Eukaryota</taxon>
        <taxon>Viridiplantae</taxon>
        <taxon>Streptophyta</taxon>
        <taxon>Embryophyta</taxon>
        <taxon>Tracheophyta</taxon>
        <taxon>Spermatophyta</taxon>
        <taxon>Magnoliopsida</taxon>
        <taxon>eudicotyledons</taxon>
        <taxon>Gunneridae</taxon>
        <taxon>Pentapetalae</taxon>
        <taxon>rosids</taxon>
        <taxon>fabids</taxon>
        <taxon>Rosales</taxon>
        <taxon>Rosaceae</taxon>
        <taxon>Rosoideae</taxon>
        <taxon>Rosoideae incertae sedis</taxon>
        <taxon>Rosa</taxon>
    </lineage>
</organism>
<sequence>MHRLLPVGCCHGVKFRHRLCLCFAVTANWHRGGVSAFRVSNLLFLVLALYNQQKCEVVLRKPKYHWSRLEQGETQVIKIKSMGTDS</sequence>
<dbReference type="Proteomes" id="UP000238479">
    <property type="component" value="Chromosome 2"/>
</dbReference>
<evidence type="ECO:0000313" key="2">
    <source>
        <dbReference type="Proteomes" id="UP000238479"/>
    </source>
</evidence>
<comment type="caution">
    <text evidence="1">The sequence shown here is derived from an EMBL/GenBank/DDBJ whole genome shotgun (WGS) entry which is preliminary data.</text>
</comment>
<gene>
    <name evidence="1" type="ORF">RchiOBHm_Chr2g0141671</name>
</gene>